<feature type="transmembrane region" description="Helical" evidence="4">
    <location>
        <begin position="95"/>
        <end position="115"/>
    </location>
</feature>
<dbReference type="PANTHER" id="PTHR12366">
    <property type="entry name" value="ASPARTYL/ASPARAGINYL BETA-HYDROXYLASE"/>
    <property type="match status" value="1"/>
</dbReference>
<reference evidence="7" key="1">
    <citation type="submission" date="2011-05" db="EMBL/GenBank/DDBJ databases">
        <authorList>
            <person name="Richards S.R."/>
            <person name="Qu J."/>
            <person name="Jiang H."/>
            <person name="Jhangiani S.N."/>
            <person name="Agravi P."/>
            <person name="Goodspeed R."/>
            <person name="Gross S."/>
            <person name="Mandapat C."/>
            <person name="Jackson L."/>
            <person name="Mathew T."/>
            <person name="Pu L."/>
            <person name="Thornton R."/>
            <person name="Saada N."/>
            <person name="Wilczek-Boney K.B."/>
            <person name="Lee S."/>
            <person name="Kovar C."/>
            <person name="Wu Y."/>
            <person name="Scherer S.E."/>
            <person name="Worley K.C."/>
            <person name="Muzny D.M."/>
            <person name="Gibbs R."/>
        </authorList>
    </citation>
    <scope>NUCLEOTIDE SEQUENCE</scope>
    <source>
        <strain evidence="7">Brora</strain>
    </source>
</reference>
<comment type="similarity">
    <text evidence="1">Belongs to the aspartyl/asparaginyl beta-hydroxylase family.</text>
</comment>
<dbReference type="InterPro" id="IPR011990">
    <property type="entry name" value="TPR-like_helical_dom_sf"/>
</dbReference>
<evidence type="ECO:0000313" key="6">
    <source>
        <dbReference type="EnsemblMetazoa" id="SMAR014227-PA"/>
    </source>
</evidence>
<evidence type="ECO:0000256" key="3">
    <source>
        <dbReference type="SAM" id="MobiDB-lite"/>
    </source>
</evidence>
<feature type="region of interest" description="Disordered" evidence="3">
    <location>
        <begin position="35"/>
        <end position="66"/>
    </location>
</feature>
<accession>T1JK47</accession>
<evidence type="ECO:0000259" key="5">
    <source>
        <dbReference type="Pfam" id="PF05118"/>
    </source>
</evidence>
<feature type="region of interest" description="Disordered" evidence="3">
    <location>
        <begin position="347"/>
        <end position="407"/>
    </location>
</feature>
<dbReference type="SUPFAM" id="SSF81901">
    <property type="entry name" value="HCP-like"/>
    <property type="match status" value="1"/>
</dbReference>
<dbReference type="GO" id="GO:0062101">
    <property type="term" value="F:peptidyl-aspartic acid 3-dioxygenase activity"/>
    <property type="evidence" value="ECO:0007669"/>
    <property type="project" value="InterPro"/>
</dbReference>
<dbReference type="Gene3D" id="2.60.120.330">
    <property type="entry name" value="B-lactam Antibiotic, Isopenicillin N Synthase, Chain"/>
    <property type="match status" value="1"/>
</dbReference>
<dbReference type="HOGENOM" id="CLU_014130_0_0_1"/>
<keyword evidence="4" id="KW-0812">Transmembrane</keyword>
<reference evidence="6" key="2">
    <citation type="submission" date="2015-02" db="UniProtKB">
        <authorList>
            <consortium name="EnsemblMetazoa"/>
        </authorList>
    </citation>
    <scope>IDENTIFICATION</scope>
</reference>
<dbReference type="InterPro" id="IPR027443">
    <property type="entry name" value="IPNS-like_sf"/>
</dbReference>
<keyword evidence="2" id="KW-0802">TPR repeat</keyword>
<feature type="domain" description="Aspartyl/asparaginy/proline hydroxylase" evidence="5">
    <location>
        <begin position="714"/>
        <end position="867"/>
    </location>
</feature>
<evidence type="ECO:0000256" key="2">
    <source>
        <dbReference type="PROSITE-ProRule" id="PRU00339"/>
    </source>
</evidence>
<feature type="compositionally biased region" description="Acidic residues" evidence="3">
    <location>
        <begin position="394"/>
        <end position="404"/>
    </location>
</feature>
<dbReference type="Pfam" id="PF05118">
    <property type="entry name" value="Asp_Arg_Hydrox"/>
    <property type="match status" value="1"/>
</dbReference>
<dbReference type="STRING" id="126957.T1JK47"/>
<dbReference type="AlphaFoldDB" id="T1JK47"/>
<evidence type="ECO:0000256" key="4">
    <source>
        <dbReference type="SAM" id="Phobius"/>
    </source>
</evidence>
<organism evidence="6 7">
    <name type="scientific">Strigamia maritima</name>
    <name type="common">European centipede</name>
    <name type="synonym">Geophilus maritimus</name>
    <dbReference type="NCBI Taxonomy" id="126957"/>
    <lineage>
        <taxon>Eukaryota</taxon>
        <taxon>Metazoa</taxon>
        <taxon>Ecdysozoa</taxon>
        <taxon>Arthropoda</taxon>
        <taxon>Myriapoda</taxon>
        <taxon>Chilopoda</taxon>
        <taxon>Pleurostigmophora</taxon>
        <taxon>Geophilomorpha</taxon>
        <taxon>Linotaeniidae</taxon>
        <taxon>Strigamia</taxon>
    </lineage>
</organism>
<feature type="compositionally biased region" description="Basic and acidic residues" evidence="3">
    <location>
        <begin position="347"/>
        <end position="366"/>
    </location>
</feature>
<keyword evidence="4" id="KW-1133">Transmembrane helix</keyword>
<feature type="compositionally biased region" description="Basic and acidic residues" evidence="3">
    <location>
        <begin position="276"/>
        <end position="285"/>
    </location>
</feature>
<feature type="region of interest" description="Disordered" evidence="3">
    <location>
        <begin position="276"/>
        <end position="332"/>
    </location>
</feature>
<dbReference type="InterPro" id="IPR039038">
    <property type="entry name" value="ASPH"/>
</dbReference>
<dbReference type="GO" id="GO:0005783">
    <property type="term" value="C:endoplasmic reticulum"/>
    <property type="evidence" value="ECO:0007669"/>
    <property type="project" value="TreeGrafter"/>
</dbReference>
<feature type="compositionally biased region" description="Low complexity" evidence="3">
    <location>
        <begin position="428"/>
        <end position="442"/>
    </location>
</feature>
<dbReference type="InterPro" id="IPR007803">
    <property type="entry name" value="Asp/Arg/Pro-Hydrxlase"/>
</dbReference>
<dbReference type="EMBL" id="JH431094">
    <property type="status" value="NOT_ANNOTATED_CDS"/>
    <property type="molecule type" value="Genomic_DNA"/>
</dbReference>
<sequence length="880" mass="102043">MSGEVQHRKRKDKRKRKSEFQLFLIGSAARSWPKWPKNAAKIDEGPSRHDDVIDHSENDNNKNEDEHLLRDNSEDKNQDVHDHHHGPTAGFGAKITFFILFAGLLVAMGAIFFQMRGTEIRDIPIKESRYARLLENFIEEFSGDEHEEHDLPHVAEHEETDEHEADREEGILPDTYEPPSEPDTKPIPDVLLEPSMPETIEIPQPVAADEDEIEEPEEVEDEIEIIDEIKDPVSTVVEINEEEILLDEIPASDEILQDVLVSEEIEQLESLETEKIEYQEEHPTEEMPQLAEQEMTPITVNEDNQSPEDHVESSESQSPESTEERQEMKKGYFHTLLEGMYFQVYSQEEKTEDIQSHKEESDKDNINENPFMKSHYADFDYGEESKEESKESSAEDDEIDEIDEGGNLLKETRKEYIKIIDDVLREQQQQQQQQQQRHQNQQKADDRSSYAQSAITNDYDFEIRKEIDEADKLVEKAPDRALTMFQSILELHPQSPRAVFGKAMAIGGLSDVHKSNQMLEQCIFTFKDVLDLPDVPDDLFRMAALKCTDRMRFRGFHIKSLKVLDRLIHRFPGDVSVVNQKAVTYLLMGRNKDAKEVLEEALKLNPVDGFAKCHYGFILKIEEHNNKLAIKYLSEGLSTQEPGTMDGRFYFHLGDALMRENRSDEAYKVYEQGTDKGLFLSIYQRSLYNVRNLKAIPWWTHEQTTYQPYLKMLEKYWKKIRDEAVLLIGDENQGFFPENEGLRNKGTWKQFEMFARGRKITQNCERTPFTCQLIEGIPEAKDCKRGQVKFSLLMPGTKVWPHTGPTNCRLRTHLGLVVPDGAGIRVANETRTWKEGKVMIFDDSFEHEVWHEGTSFRLILIVDFWHPELTEAQKQTLTPI</sequence>
<dbReference type="SMART" id="SM00028">
    <property type="entry name" value="TPR"/>
    <property type="match status" value="2"/>
</dbReference>
<evidence type="ECO:0000313" key="7">
    <source>
        <dbReference type="Proteomes" id="UP000014500"/>
    </source>
</evidence>
<dbReference type="OMA" id="VERQWAT"/>
<feature type="compositionally biased region" description="Basic and acidic residues" evidence="3">
    <location>
        <begin position="375"/>
        <end position="393"/>
    </location>
</feature>
<keyword evidence="7" id="KW-1185">Reference proteome</keyword>
<evidence type="ECO:0000256" key="1">
    <source>
        <dbReference type="ARBA" id="ARBA00007730"/>
    </source>
</evidence>
<name>T1JK47_STRMM</name>
<dbReference type="InterPro" id="IPR019734">
    <property type="entry name" value="TPR_rpt"/>
</dbReference>
<dbReference type="Gene3D" id="1.25.40.10">
    <property type="entry name" value="Tetratricopeptide repeat domain"/>
    <property type="match status" value="1"/>
</dbReference>
<keyword evidence="4" id="KW-0472">Membrane</keyword>
<feature type="region of interest" description="Disordered" evidence="3">
    <location>
        <begin position="157"/>
        <end position="187"/>
    </location>
</feature>
<feature type="compositionally biased region" description="Basic and acidic residues" evidence="3">
    <location>
        <begin position="40"/>
        <end position="66"/>
    </location>
</feature>
<dbReference type="eggNOG" id="KOG3696">
    <property type="taxonomic scope" value="Eukaryota"/>
</dbReference>
<proteinExistence type="inferred from homology"/>
<feature type="region of interest" description="Disordered" evidence="3">
    <location>
        <begin position="428"/>
        <end position="451"/>
    </location>
</feature>
<dbReference type="PROSITE" id="PS50005">
    <property type="entry name" value="TPR"/>
    <property type="match status" value="1"/>
</dbReference>
<dbReference type="PANTHER" id="PTHR12366:SF29">
    <property type="entry name" value="ASPARTYL BETA-HYDROXYLASE, ISOFORM L"/>
    <property type="match status" value="1"/>
</dbReference>
<feature type="repeat" description="TPR" evidence="2">
    <location>
        <begin position="575"/>
        <end position="608"/>
    </location>
</feature>
<dbReference type="Proteomes" id="UP000014500">
    <property type="component" value="Unassembled WGS sequence"/>
</dbReference>
<protein>
    <recommendedName>
        <fullName evidence="5">Aspartyl/asparaginy/proline hydroxylase domain-containing protein</fullName>
    </recommendedName>
</protein>
<dbReference type="EnsemblMetazoa" id="SMAR014227-RA">
    <property type="protein sequence ID" value="SMAR014227-PA"/>
    <property type="gene ID" value="SMAR014227"/>
</dbReference>
<dbReference type="Pfam" id="PF13181">
    <property type="entry name" value="TPR_8"/>
    <property type="match status" value="2"/>
</dbReference>
<dbReference type="SUPFAM" id="SSF51197">
    <property type="entry name" value="Clavaminate synthase-like"/>
    <property type="match status" value="1"/>
</dbReference>